<keyword evidence="3" id="KW-0418">Kinase</keyword>
<dbReference type="GO" id="GO:0004674">
    <property type="term" value="F:protein serine/threonine kinase activity"/>
    <property type="evidence" value="ECO:0007669"/>
    <property type="project" value="UniProtKB-EC"/>
</dbReference>
<dbReference type="STRING" id="1890364.A0A2P6MVK7"/>
<evidence type="ECO:0000256" key="7">
    <source>
        <dbReference type="SAM" id="MobiDB-lite"/>
    </source>
</evidence>
<dbReference type="GO" id="GO:0005524">
    <property type="term" value="F:ATP binding"/>
    <property type="evidence" value="ECO:0007669"/>
    <property type="project" value="UniProtKB-KW"/>
</dbReference>
<gene>
    <name evidence="9" type="ORF">PROFUN_09161</name>
</gene>
<evidence type="ECO:0000256" key="4">
    <source>
        <dbReference type="ARBA" id="ARBA00022840"/>
    </source>
</evidence>
<protein>
    <recommendedName>
        <fullName evidence="8">Protein kinase domain-containing protein</fullName>
    </recommendedName>
</protein>
<evidence type="ECO:0000313" key="10">
    <source>
        <dbReference type="Proteomes" id="UP000241769"/>
    </source>
</evidence>
<evidence type="ECO:0000256" key="3">
    <source>
        <dbReference type="ARBA" id="ARBA00022777"/>
    </source>
</evidence>
<dbReference type="InterPro" id="IPR051681">
    <property type="entry name" value="Ser/Thr_Kinases-Pseudokinases"/>
</dbReference>
<evidence type="ECO:0000256" key="2">
    <source>
        <dbReference type="ARBA" id="ARBA00022741"/>
    </source>
</evidence>
<dbReference type="InterPro" id="IPR008271">
    <property type="entry name" value="Ser/Thr_kinase_AS"/>
</dbReference>
<dbReference type="SUPFAM" id="SSF56112">
    <property type="entry name" value="Protein kinase-like (PK-like)"/>
    <property type="match status" value="2"/>
</dbReference>
<dbReference type="Pfam" id="PF00069">
    <property type="entry name" value="Pkinase"/>
    <property type="match status" value="1"/>
</dbReference>
<accession>A0A2P6MVK7</accession>
<dbReference type="Proteomes" id="UP000241769">
    <property type="component" value="Unassembled WGS sequence"/>
</dbReference>
<dbReference type="AlphaFoldDB" id="A0A2P6MVK7"/>
<evidence type="ECO:0000256" key="5">
    <source>
        <dbReference type="ARBA" id="ARBA00047899"/>
    </source>
</evidence>
<dbReference type="InParanoid" id="A0A2P6MVK7"/>
<dbReference type="PANTHER" id="PTHR44329:SF288">
    <property type="entry name" value="MITOGEN-ACTIVATED PROTEIN KINASE KINASE KINASE 20"/>
    <property type="match status" value="1"/>
</dbReference>
<organism evidence="9 10">
    <name type="scientific">Planoprotostelium fungivorum</name>
    <dbReference type="NCBI Taxonomy" id="1890364"/>
    <lineage>
        <taxon>Eukaryota</taxon>
        <taxon>Amoebozoa</taxon>
        <taxon>Evosea</taxon>
        <taxon>Variosea</taxon>
        <taxon>Cavosteliida</taxon>
        <taxon>Cavosteliaceae</taxon>
        <taxon>Planoprotostelium</taxon>
    </lineage>
</organism>
<evidence type="ECO:0000256" key="1">
    <source>
        <dbReference type="ARBA" id="ARBA00022679"/>
    </source>
</evidence>
<feature type="domain" description="Protein kinase" evidence="8">
    <location>
        <begin position="48"/>
        <end position="314"/>
    </location>
</feature>
<keyword evidence="1" id="KW-0808">Transferase</keyword>
<dbReference type="SMART" id="SM00220">
    <property type="entry name" value="S_TKc"/>
    <property type="match status" value="1"/>
</dbReference>
<comment type="catalytic activity">
    <reaction evidence="5">
        <text>L-threonyl-[protein] + ATP = O-phospho-L-threonyl-[protein] + ADP + H(+)</text>
        <dbReference type="Rhea" id="RHEA:46608"/>
        <dbReference type="Rhea" id="RHEA-COMP:11060"/>
        <dbReference type="Rhea" id="RHEA-COMP:11605"/>
        <dbReference type="ChEBI" id="CHEBI:15378"/>
        <dbReference type="ChEBI" id="CHEBI:30013"/>
        <dbReference type="ChEBI" id="CHEBI:30616"/>
        <dbReference type="ChEBI" id="CHEBI:61977"/>
        <dbReference type="ChEBI" id="CHEBI:456216"/>
        <dbReference type="EC" id="2.7.11.1"/>
    </reaction>
</comment>
<comment type="catalytic activity">
    <reaction evidence="6">
        <text>L-seryl-[protein] + ATP = O-phospho-L-seryl-[protein] + ADP + H(+)</text>
        <dbReference type="Rhea" id="RHEA:17989"/>
        <dbReference type="Rhea" id="RHEA-COMP:9863"/>
        <dbReference type="Rhea" id="RHEA-COMP:11604"/>
        <dbReference type="ChEBI" id="CHEBI:15378"/>
        <dbReference type="ChEBI" id="CHEBI:29999"/>
        <dbReference type="ChEBI" id="CHEBI:30616"/>
        <dbReference type="ChEBI" id="CHEBI:83421"/>
        <dbReference type="ChEBI" id="CHEBI:456216"/>
        <dbReference type="EC" id="2.7.11.1"/>
    </reaction>
</comment>
<dbReference type="PROSITE" id="PS50011">
    <property type="entry name" value="PROTEIN_KINASE_DOM"/>
    <property type="match status" value="1"/>
</dbReference>
<feature type="compositionally biased region" description="Polar residues" evidence="7">
    <location>
        <begin position="291"/>
        <end position="307"/>
    </location>
</feature>
<dbReference type="Gene3D" id="1.10.510.10">
    <property type="entry name" value="Transferase(Phosphotransferase) domain 1"/>
    <property type="match status" value="2"/>
</dbReference>
<evidence type="ECO:0000259" key="8">
    <source>
        <dbReference type="PROSITE" id="PS50011"/>
    </source>
</evidence>
<dbReference type="EMBL" id="MDYQ01000364">
    <property type="protein sequence ID" value="PRP75737.1"/>
    <property type="molecule type" value="Genomic_DNA"/>
</dbReference>
<dbReference type="PROSITE" id="PS00108">
    <property type="entry name" value="PROTEIN_KINASE_ST"/>
    <property type="match status" value="1"/>
</dbReference>
<evidence type="ECO:0000256" key="6">
    <source>
        <dbReference type="ARBA" id="ARBA00048679"/>
    </source>
</evidence>
<dbReference type="OrthoDB" id="75710at2759"/>
<keyword evidence="2" id="KW-0547">Nucleotide-binding</keyword>
<feature type="region of interest" description="Disordered" evidence="7">
    <location>
        <begin position="291"/>
        <end position="314"/>
    </location>
</feature>
<reference evidence="9 10" key="1">
    <citation type="journal article" date="2018" name="Genome Biol. Evol.">
        <title>Multiple Roots of Fruiting Body Formation in Amoebozoa.</title>
        <authorList>
            <person name="Hillmann F."/>
            <person name="Forbes G."/>
            <person name="Novohradska S."/>
            <person name="Ferling I."/>
            <person name="Riege K."/>
            <person name="Groth M."/>
            <person name="Westermann M."/>
            <person name="Marz M."/>
            <person name="Spaller T."/>
            <person name="Winckler T."/>
            <person name="Schaap P."/>
            <person name="Glockner G."/>
        </authorList>
    </citation>
    <scope>NUCLEOTIDE SEQUENCE [LARGE SCALE GENOMIC DNA]</scope>
    <source>
        <strain evidence="9 10">Jena</strain>
    </source>
</reference>
<proteinExistence type="predicted"/>
<dbReference type="InterPro" id="IPR000719">
    <property type="entry name" value="Prot_kinase_dom"/>
</dbReference>
<sequence length="314" mass="35253">MNSKTPYSEYAQQVEGLPARFVRLVQRCWDQDPEQRPSFDNILSELQATEKEMKGSSAAGGSSGSQGRERAEVSLVTLEKLSDLNIDLGISARQQTVLILWQAASNEGGNQEDPQDALSISMANAIEEIKVEAELLSTLHHENIIRLMGVVTTEEDGLYLAFPLCRNGSLHKVLHEKRHDYQTLYDIVTWMRSIAKGLAYLHGYNVLGYQGIIHRDVKSANILMDTLKKAKSATLVYPGWVKETSTDTTMRTMGTPRFMAPEVITGLEYNEKMVVLSCTRYSRMSIRFPNSGPSSTSHFKWQPTTSGHPFHNQR</sequence>
<name>A0A2P6MVK7_9EUKA</name>
<dbReference type="InterPro" id="IPR011009">
    <property type="entry name" value="Kinase-like_dom_sf"/>
</dbReference>
<dbReference type="PANTHER" id="PTHR44329">
    <property type="entry name" value="SERINE/THREONINE-PROTEIN KINASE TNNI3K-RELATED"/>
    <property type="match status" value="1"/>
</dbReference>
<keyword evidence="10" id="KW-1185">Reference proteome</keyword>
<comment type="caution">
    <text evidence="9">The sequence shown here is derived from an EMBL/GenBank/DDBJ whole genome shotgun (WGS) entry which is preliminary data.</text>
</comment>
<evidence type="ECO:0000313" key="9">
    <source>
        <dbReference type="EMBL" id="PRP75737.1"/>
    </source>
</evidence>
<keyword evidence="4" id="KW-0067">ATP-binding</keyword>